<dbReference type="Proteomes" id="UP000234681">
    <property type="component" value="Chromosome 17"/>
</dbReference>
<accession>A6KAL5</accession>
<organism evidence="1 2">
    <name type="scientific">Rattus norvegicus</name>
    <name type="common">Rat</name>
    <dbReference type="NCBI Taxonomy" id="10116"/>
    <lineage>
        <taxon>Eukaryota</taxon>
        <taxon>Metazoa</taxon>
        <taxon>Chordata</taxon>
        <taxon>Craniata</taxon>
        <taxon>Vertebrata</taxon>
        <taxon>Euteleostomi</taxon>
        <taxon>Mammalia</taxon>
        <taxon>Eutheria</taxon>
        <taxon>Euarchontoglires</taxon>
        <taxon>Glires</taxon>
        <taxon>Rodentia</taxon>
        <taxon>Myomorpha</taxon>
        <taxon>Muroidea</taxon>
        <taxon>Muridae</taxon>
        <taxon>Murinae</taxon>
        <taxon>Rattus</taxon>
    </lineage>
</organism>
<evidence type="ECO:0000313" key="1">
    <source>
        <dbReference type="EMBL" id="EDL93923.1"/>
    </source>
</evidence>
<gene>
    <name evidence="1" type="ORF">rCG_24106</name>
</gene>
<sequence>MPEQMWKQLERWHSPWVAAAAEALAVPRRQRRSQSAGEGKRVGCCF</sequence>
<reference evidence="2" key="1">
    <citation type="submission" date="2005-09" db="EMBL/GenBank/DDBJ databases">
        <authorList>
            <person name="Mural R.J."/>
            <person name="Li P.W."/>
            <person name="Adams M.D."/>
            <person name="Amanatides P.G."/>
            <person name="Baden-Tillson H."/>
            <person name="Barnstead M."/>
            <person name="Chin S.H."/>
            <person name="Dew I."/>
            <person name="Evans C.A."/>
            <person name="Ferriera S."/>
            <person name="Flanigan M."/>
            <person name="Fosler C."/>
            <person name="Glodek A."/>
            <person name="Gu Z."/>
            <person name="Holt R.A."/>
            <person name="Jennings D."/>
            <person name="Kraft C.L."/>
            <person name="Lu F."/>
            <person name="Nguyen T."/>
            <person name="Nusskern D.R."/>
            <person name="Pfannkoch C.M."/>
            <person name="Sitter C."/>
            <person name="Sutton G.G."/>
            <person name="Venter J.C."/>
            <person name="Wang Z."/>
            <person name="Woodage T."/>
            <person name="Zheng X.H."/>
            <person name="Zhong F."/>
        </authorList>
    </citation>
    <scope>NUCLEOTIDE SEQUENCE [LARGE SCALE GENOMIC DNA]</scope>
    <source>
        <strain>BN</strain>
        <strain evidence="2">Sprague-Dawley</strain>
    </source>
</reference>
<proteinExistence type="predicted"/>
<dbReference type="AlphaFoldDB" id="A6KAL5"/>
<dbReference type="EMBL" id="CH474032">
    <property type="protein sequence ID" value="EDL93923.1"/>
    <property type="molecule type" value="Genomic_DNA"/>
</dbReference>
<evidence type="ECO:0000313" key="2">
    <source>
        <dbReference type="Proteomes" id="UP000234681"/>
    </source>
</evidence>
<protein>
    <submittedName>
        <fullName evidence="1">RCG24106</fullName>
    </submittedName>
</protein>
<name>A6KAL5_RAT</name>